<accession>I1D2J5</accession>
<dbReference type="HOGENOM" id="CLU_083287_2_2_11"/>
<dbReference type="Proteomes" id="UP000005087">
    <property type="component" value="Chromosome"/>
</dbReference>
<dbReference type="SUPFAM" id="SSF46785">
    <property type="entry name" value="Winged helix' DNA-binding domain"/>
    <property type="match status" value="1"/>
</dbReference>
<dbReference type="InterPro" id="IPR000835">
    <property type="entry name" value="HTH_MarR-typ"/>
</dbReference>
<dbReference type="STRING" id="928724.SacglDRAFT_02273"/>
<evidence type="ECO:0000313" key="2">
    <source>
        <dbReference type="EMBL" id="EIE99169.1"/>
    </source>
</evidence>
<dbReference type="PANTHER" id="PTHR33164">
    <property type="entry name" value="TRANSCRIPTIONAL REGULATOR, MARR FAMILY"/>
    <property type="match status" value="1"/>
</dbReference>
<keyword evidence="3" id="KW-1185">Reference proteome</keyword>
<dbReference type="RefSeq" id="WP_005464571.1">
    <property type="nucleotide sequence ID" value="NZ_CM001484.1"/>
</dbReference>
<dbReference type="OrthoDB" id="3254910at2"/>
<gene>
    <name evidence="2" type="ORF">SacglDRAFT_02273</name>
</gene>
<reference evidence="3" key="2">
    <citation type="submission" date="2012-01" db="EMBL/GenBank/DDBJ databases">
        <title>Noncontiguous Finished sequence of chromosome of Saccharomonospora glauca K62.</title>
        <authorList>
            <consortium name="US DOE Joint Genome Institute"/>
            <person name="Lucas S."/>
            <person name="Han J."/>
            <person name="Lapidus A."/>
            <person name="Cheng J.-F."/>
            <person name="Goodwin L."/>
            <person name="Pitluck S."/>
            <person name="Peters L."/>
            <person name="Mikhailova N."/>
            <person name="Held B."/>
            <person name="Detter J.C."/>
            <person name="Han C."/>
            <person name="Tapia R."/>
            <person name="Land M."/>
            <person name="Hauser L."/>
            <person name="Kyrpides N."/>
            <person name="Ivanova N."/>
            <person name="Pagani I."/>
            <person name="Brambilla E.-M."/>
            <person name="Klenk H.-P."/>
            <person name="Woyke T."/>
        </authorList>
    </citation>
    <scope>NUCLEOTIDE SEQUENCE [LARGE SCALE GENOMIC DNA]</scope>
    <source>
        <strain evidence="3">K62</strain>
    </source>
</reference>
<evidence type="ECO:0000259" key="1">
    <source>
        <dbReference type="PROSITE" id="PS50995"/>
    </source>
</evidence>
<reference evidence="2 3" key="1">
    <citation type="submission" date="2011-09" db="EMBL/GenBank/DDBJ databases">
        <authorList>
            <consortium name="US DOE Joint Genome Institute (JGI-PGF)"/>
            <person name="Lucas S."/>
            <person name="Han J."/>
            <person name="Lapidus A."/>
            <person name="Cheng J.-F."/>
            <person name="Goodwin L."/>
            <person name="Pitluck S."/>
            <person name="Peters L."/>
            <person name="Land M.L."/>
            <person name="Hauser L."/>
            <person name="Brambilla E."/>
            <person name="Klenk H.-P."/>
            <person name="Woyke T.J."/>
        </authorList>
    </citation>
    <scope>NUCLEOTIDE SEQUENCE [LARGE SCALE GENOMIC DNA]</scope>
    <source>
        <strain evidence="2 3">K62</strain>
    </source>
</reference>
<dbReference type="Gene3D" id="1.10.10.10">
    <property type="entry name" value="Winged helix-like DNA-binding domain superfamily/Winged helix DNA-binding domain"/>
    <property type="match status" value="1"/>
</dbReference>
<proteinExistence type="predicted"/>
<dbReference type="EMBL" id="CM001484">
    <property type="protein sequence ID" value="EIE99169.1"/>
    <property type="molecule type" value="Genomic_DNA"/>
</dbReference>
<dbReference type="InterPro" id="IPR036388">
    <property type="entry name" value="WH-like_DNA-bd_sf"/>
</dbReference>
<dbReference type="PRINTS" id="PR00598">
    <property type="entry name" value="HTHMARR"/>
</dbReference>
<sequence length="158" mass="17777">MTRWLDDHEQRAWRGYLAMHAQLMARLSRQLQADSGLSLSDFEVLVQLTDRPEPRIRVGHLAAALQWEKSRLSHHLARMEKRGLISREGCPEDARGAFVTLTDHGREVIEQAAPGHVDAVRALVFDHLDPDHVTALASIAERVLDRLEATAPNTGHDK</sequence>
<dbReference type="GO" id="GO:0006950">
    <property type="term" value="P:response to stress"/>
    <property type="evidence" value="ECO:0007669"/>
    <property type="project" value="TreeGrafter"/>
</dbReference>
<dbReference type="GO" id="GO:0003700">
    <property type="term" value="F:DNA-binding transcription factor activity"/>
    <property type="evidence" value="ECO:0007669"/>
    <property type="project" value="InterPro"/>
</dbReference>
<dbReference type="Pfam" id="PF12802">
    <property type="entry name" value="MarR_2"/>
    <property type="match status" value="1"/>
</dbReference>
<dbReference type="SMART" id="SM00347">
    <property type="entry name" value="HTH_MARR"/>
    <property type="match status" value="1"/>
</dbReference>
<dbReference type="InterPro" id="IPR036390">
    <property type="entry name" value="WH_DNA-bd_sf"/>
</dbReference>
<organism evidence="2 3">
    <name type="scientific">Saccharomonospora glauca K62</name>
    <dbReference type="NCBI Taxonomy" id="928724"/>
    <lineage>
        <taxon>Bacteria</taxon>
        <taxon>Bacillati</taxon>
        <taxon>Actinomycetota</taxon>
        <taxon>Actinomycetes</taxon>
        <taxon>Pseudonocardiales</taxon>
        <taxon>Pseudonocardiaceae</taxon>
        <taxon>Saccharomonospora</taxon>
    </lineage>
</organism>
<evidence type="ECO:0000313" key="3">
    <source>
        <dbReference type="Proteomes" id="UP000005087"/>
    </source>
</evidence>
<dbReference type="PANTHER" id="PTHR33164:SF99">
    <property type="entry name" value="MARR FAMILY REGULATORY PROTEIN"/>
    <property type="match status" value="1"/>
</dbReference>
<dbReference type="PROSITE" id="PS50995">
    <property type="entry name" value="HTH_MARR_2"/>
    <property type="match status" value="1"/>
</dbReference>
<name>I1D2J5_9PSEU</name>
<protein>
    <submittedName>
        <fullName evidence="2">Transcriptional regulator</fullName>
    </submittedName>
</protein>
<dbReference type="eggNOG" id="COG1846">
    <property type="taxonomic scope" value="Bacteria"/>
</dbReference>
<dbReference type="InterPro" id="IPR039422">
    <property type="entry name" value="MarR/SlyA-like"/>
</dbReference>
<feature type="domain" description="HTH marR-type" evidence="1">
    <location>
        <begin position="1"/>
        <end position="145"/>
    </location>
</feature>
<dbReference type="AlphaFoldDB" id="I1D2J5"/>